<dbReference type="Gene3D" id="3.10.590.10">
    <property type="entry name" value="ph1033 like domains"/>
    <property type="match status" value="1"/>
</dbReference>
<dbReference type="SMART" id="SM00393">
    <property type="entry name" value="R3H"/>
    <property type="match status" value="1"/>
</dbReference>
<dbReference type="InterPro" id="IPR011545">
    <property type="entry name" value="DEAD/DEAH_box_helicase_dom"/>
</dbReference>
<feature type="domain" description="Helicase C-terminal" evidence="15">
    <location>
        <begin position="941"/>
        <end position="1120"/>
    </location>
</feature>
<keyword evidence="10" id="KW-0812">Transmembrane</keyword>
<dbReference type="CDD" id="cd21134">
    <property type="entry name" value="YTH"/>
    <property type="match status" value="1"/>
</dbReference>
<dbReference type="STRING" id="56723.ENSLBEP00000037438"/>
<protein>
    <recommendedName>
        <fullName evidence="2">RNA helicase</fullName>
        <ecNumber evidence="2">3.6.4.13</ecNumber>
    </recommendedName>
</protein>
<keyword evidence="10" id="KW-0472">Membrane</keyword>
<evidence type="ECO:0000256" key="11">
    <source>
        <dbReference type="SAM" id="SignalP"/>
    </source>
</evidence>
<evidence type="ECO:0000256" key="6">
    <source>
        <dbReference type="ARBA" id="ARBA00022840"/>
    </source>
</evidence>
<feature type="transmembrane region" description="Helical" evidence="10">
    <location>
        <begin position="110"/>
        <end position="136"/>
    </location>
</feature>
<feature type="compositionally biased region" description="Polar residues" evidence="9">
    <location>
        <begin position="1519"/>
        <end position="1546"/>
    </location>
</feature>
<dbReference type="FunFam" id="1.20.120.1080:FF:000008">
    <property type="entry name" value="probable ATP-dependent RNA helicase YTHDC2"/>
    <property type="match status" value="1"/>
</dbReference>
<dbReference type="EC" id="3.6.4.13" evidence="2"/>
<dbReference type="FunFam" id="3.40.50.300:FF:000284">
    <property type="entry name" value="probable ATP-dependent RNA helicase YTHDC2"/>
    <property type="match status" value="1"/>
</dbReference>
<dbReference type="InterPro" id="IPR001650">
    <property type="entry name" value="Helicase_C-like"/>
</dbReference>
<dbReference type="Pfam" id="PF04146">
    <property type="entry name" value="YTH"/>
    <property type="match status" value="1"/>
</dbReference>
<dbReference type="Pfam" id="PF12796">
    <property type="entry name" value="Ank_2"/>
    <property type="match status" value="1"/>
</dbReference>
<dbReference type="Proteomes" id="UP000261660">
    <property type="component" value="Unplaced"/>
</dbReference>
<keyword evidence="3" id="KW-0547">Nucleotide-binding</keyword>
<dbReference type="Pfam" id="PF21010">
    <property type="entry name" value="HA2_C"/>
    <property type="match status" value="1"/>
</dbReference>
<feature type="transmembrane region" description="Helical" evidence="10">
    <location>
        <begin position="40"/>
        <end position="67"/>
    </location>
</feature>
<feature type="domain" description="Helicase ATP-binding" evidence="14">
    <location>
        <begin position="545"/>
        <end position="711"/>
    </location>
</feature>
<feature type="domain" description="YTH" evidence="12">
    <location>
        <begin position="1598"/>
        <end position="1728"/>
    </location>
</feature>
<keyword evidence="4" id="KW-0378">Hydrolase</keyword>
<feature type="compositionally biased region" description="Basic and acidic residues" evidence="9">
    <location>
        <begin position="739"/>
        <end position="756"/>
    </location>
</feature>
<name>A0A3Q3H1R8_9LABR</name>
<feature type="transmembrane region" description="Helical" evidence="10">
    <location>
        <begin position="321"/>
        <end position="350"/>
    </location>
</feature>
<dbReference type="Gene3D" id="3.40.50.300">
    <property type="entry name" value="P-loop containing nucleotide triphosphate hydrolases"/>
    <property type="match status" value="2"/>
</dbReference>
<evidence type="ECO:0000256" key="9">
    <source>
        <dbReference type="SAM" id="MobiDB-lite"/>
    </source>
</evidence>
<feature type="transmembrane region" description="Helical" evidence="10">
    <location>
        <begin position="255"/>
        <end position="276"/>
    </location>
</feature>
<keyword evidence="5" id="KW-0347">Helicase</keyword>
<evidence type="ECO:0000259" key="15">
    <source>
        <dbReference type="PROSITE" id="PS51194"/>
    </source>
</evidence>
<keyword evidence="6" id="KW-0067">ATP-binding</keyword>
<evidence type="ECO:0000256" key="7">
    <source>
        <dbReference type="ARBA" id="ARBA00047984"/>
    </source>
</evidence>
<dbReference type="InterPro" id="IPR036867">
    <property type="entry name" value="R3H_dom_sf"/>
</dbReference>
<feature type="transmembrane region" description="Helical" evidence="10">
    <location>
        <begin position="79"/>
        <end position="104"/>
    </location>
</feature>
<dbReference type="Gene3D" id="3.30.1370.50">
    <property type="entry name" value="R3H-like domain"/>
    <property type="match status" value="1"/>
</dbReference>
<dbReference type="SMART" id="SM00487">
    <property type="entry name" value="DEXDc"/>
    <property type="match status" value="1"/>
</dbReference>
<evidence type="ECO:0000259" key="13">
    <source>
        <dbReference type="PROSITE" id="PS51061"/>
    </source>
</evidence>
<dbReference type="PANTHER" id="PTHR18934:SF213">
    <property type="entry name" value="3'-5' RNA HELICASE YTHDC2"/>
    <property type="match status" value="1"/>
</dbReference>
<dbReference type="Gene3D" id="1.20.120.1080">
    <property type="match status" value="1"/>
</dbReference>
<sequence length="1735" mass="192431">MLCCCCHVVLLSCCHIVLLLSCCHIVLCCCHVVLLSCCHIVLLSCCVVIMFSHCVVVMLSHYVVVMLCCCHVTLCCCHVTLCCCHVVTLCCCVVVTLCCCRVVTLCCCHVVSLCCCHVVTLCCCVVVMLCCCHIVLSCCHIVLLSHCVVVMFHIVLLCCYHVVTLCCCHIVLLSCCVVVVTLCCCHVVTLCCVVVMWCCCHVVTLCCCHVVTLCCCVVVMSHCVVVMLSHCVVVTLCCVVVVLSHCVVVMLSHCVVVTLCCCLIVLLSLCCCHIVLLSHCVVVVMLSHCVIVTLCFCHVVTLCCHIVLLSCCHIVLLSHCVVTLCCCHVVTLCCCHIVLLSCCHIVLLLLCCSIMSHSAPHKASRSQRGVGRGSKSSGLKEIHVDEEVKISVSQALDMFRFSDDKEMEFPSSLTSTERAFIHRTAQSLGYISRSKGKGSKRFLTLRKKDGSDKPRPTMPLSLSHNSLFYVRSLLQRFPLSSKERSELQNQSSMSPSAESDGGCDRNRASGRLNNGIPMVPRRRSPSELDAFRCSLPVHKRQEEILQLIRDHRVLLVLGETGSGKTTQIPQFVLDECSRVEEPCRIFCTQPRRLAAIAVAERVAAERGESVGQTVGYHIRLESRVSPKTRLTFCTSGVFLRTLMAGDASLTTVTHVIVDEVHERDGLTDFLLIKMRDVLQKIPTLKLILSSAALDVDLFLKYFGNCPIVRLKGRQFEVKELFLEDVLRLTGFNNDDMKKKHKEDAERKEQDHKHLSEWCKAVESSSPGERGGRSPETPTQSLLQDRGDTSSLTTDGEQVEPWIQKEMDGCISRIFLHEEEEAFTQLFNLILYESVSVDYRHTETGSTPLMVAAGRGFIPQVEQLLSMGADVNMKTSNGWTAMDYAQHFQQGGAVDLLQASLAVGGPGVGECSLVQGGDTDLSAEEQELLRLYHHSFDDERVDLDLIMDLLHNICSTSADGAALIFLPGYDEIVSLRDRILYDDKRFTVNSDRYQVFTLHSDMQTSDQKKAMKTSPPGIRKIILSTNIAETSITINDVVFVIDSGKVKEKSFDTLSHVSMLKTVWISKASALQRKGRAGRCRPGICFHLFSRLRFNNMLEFQVPQLLRMPLQDLCLQTKLLAPSSCPVAEFLSKAPQPPPAHAIKNAVHMLKTIDAMDQNEDLTDLGYHLADLPVEPHLGKMVLCAVVLKCLDPVLTIACTLAYRDPFILPAQSSLKQAALLCRKRFTSSTFSDHMALLRAFQAWQKARSDGWERSFCEKNFLSQATMDMILGMRTQLLGQLRAIGFVRARGGSDIRDVNLNSENWAVVKAALVAGMYPNLVHMNPETSLLSSTREKKVIFHPTSILSPAHNKETDLVRSPRTLPSDWLIYNEMSRGQRVASVRCCSVVTPITVAIFGGCSRLPDSAFQDPAGHRDTDAPLDEVSDSEVEELAEMKLDDWLVFQCDREAAGLVFDLRQKWQNLFLRRIRCPSKPWSQQDESIIRTLVSVLTAEEQGAGLQQPTGIGQRPRPMSSEEGPQISMRNSKSPQIPPQSTSDRLCRTPASSGRPQVKANSRDETLLCEDPASSTNSSSVDTPSDSPASSGKASHSASPQLLLSSMRYFIMKSSNMRNIEISQQRGIWSTTPSNETKLSRAFIEHSIIILVFSAQGSGHFQGYARMTSAVSRESCQDWGLVGLGGVFSVDWIHRESLPFHCSQHIVNPWNDHKKVQISRDGQELEPHAGSQLLLLWDRNSSAQ</sequence>
<reference evidence="16" key="1">
    <citation type="submission" date="2025-08" db="UniProtKB">
        <authorList>
            <consortium name="Ensembl"/>
        </authorList>
    </citation>
    <scope>IDENTIFICATION</scope>
</reference>
<dbReference type="InterPro" id="IPR001374">
    <property type="entry name" value="R3H_dom"/>
</dbReference>
<dbReference type="SMR" id="A0A3Q3H1R8"/>
<dbReference type="InterPro" id="IPR027417">
    <property type="entry name" value="P-loop_NTPase"/>
</dbReference>
<dbReference type="Pfam" id="PF00270">
    <property type="entry name" value="DEAD"/>
    <property type="match status" value="1"/>
</dbReference>
<feature type="compositionally biased region" description="Low complexity" evidence="9">
    <location>
        <begin position="1562"/>
        <end position="1582"/>
    </location>
</feature>
<dbReference type="FunFam" id="3.30.1370.50:FF:000005">
    <property type="entry name" value="probable ATP-dependent RNA helicase YTHDC2"/>
    <property type="match status" value="1"/>
</dbReference>
<dbReference type="PROSITE" id="PS51192">
    <property type="entry name" value="HELICASE_ATP_BIND_1"/>
    <property type="match status" value="1"/>
</dbReference>
<comment type="similarity">
    <text evidence="1">Belongs to the DEAD box helicase family. DEAH subfamily.</text>
</comment>
<evidence type="ECO:0000256" key="2">
    <source>
        <dbReference type="ARBA" id="ARBA00012552"/>
    </source>
</evidence>
<dbReference type="Pfam" id="PF04408">
    <property type="entry name" value="WHD_HA2"/>
    <property type="match status" value="1"/>
</dbReference>
<dbReference type="SUPFAM" id="SSF52540">
    <property type="entry name" value="P-loop containing nucleoside triphosphate hydrolases"/>
    <property type="match status" value="2"/>
</dbReference>
<dbReference type="InterPro" id="IPR002110">
    <property type="entry name" value="Ankyrin_rpt"/>
</dbReference>
<dbReference type="CDD" id="cd18791">
    <property type="entry name" value="SF2_C_RHA"/>
    <property type="match status" value="1"/>
</dbReference>
<feature type="compositionally biased region" description="Polar residues" evidence="9">
    <location>
        <begin position="776"/>
        <end position="795"/>
    </location>
</feature>
<dbReference type="InterPro" id="IPR059023">
    <property type="entry name" value="RNA_hel_CTD"/>
</dbReference>
<dbReference type="SMART" id="SM00490">
    <property type="entry name" value="HELICc"/>
    <property type="match status" value="1"/>
</dbReference>
<dbReference type="Gene3D" id="1.25.40.20">
    <property type="entry name" value="Ankyrin repeat-containing domain"/>
    <property type="match status" value="1"/>
</dbReference>
<dbReference type="SMART" id="SM00847">
    <property type="entry name" value="HA2"/>
    <property type="match status" value="1"/>
</dbReference>
<dbReference type="GO" id="GO:0003724">
    <property type="term" value="F:RNA helicase activity"/>
    <property type="evidence" value="ECO:0007669"/>
    <property type="project" value="UniProtKB-EC"/>
</dbReference>
<evidence type="ECO:0000256" key="3">
    <source>
        <dbReference type="ARBA" id="ARBA00022741"/>
    </source>
</evidence>
<feature type="repeat" description="ANK" evidence="8">
    <location>
        <begin position="843"/>
        <end position="875"/>
    </location>
</feature>
<dbReference type="InParanoid" id="A0A3Q3H1R8"/>
<dbReference type="GeneTree" id="ENSGT00940000155826"/>
<evidence type="ECO:0000256" key="10">
    <source>
        <dbReference type="SAM" id="Phobius"/>
    </source>
</evidence>
<keyword evidence="17" id="KW-1185">Reference proteome</keyword>
<evidence type="ECO:0000256" key="4">
    <source>
        <dbReference type="ARBA" id="ARBA00022801"/>
    </source>
</evidence>
<feature type="transmembrane region" description="Helical" evidence="10">
    <location>
        <begin position="202"/>
        <end position="221"/>
    </location>
</feature>
<dbReference type="SUPFAM" id="SSF82708">
    <property type="entry name" value="R3H domain"/>
    <property type="match status" value="1"/>
</dbReference>
<feature type="transmembrane region" description="Helical" evidence="10">
    <location>
        <begin position="282"/>
        <end position="309"/>
    </location>
</feature>
<dbReference type="InterPro" id="IPR036770">
    <property type="entry name" value="Ankyrin_rpt-contain_sf"/>
</dbReference>
<comment type="catalytic activity">
    <reaction evidence="7">
        <text>ATP + H2O = ADP + phosphate + H(+)</text>
        <dbReference type="Rhea" id="RHEA:13065"/>
        <dbReference type="ChEBI" id="CHEBI:15377"/>
        <dbReference type="ChEBI" id="CHEBI:15378"/>
        <dbReference type="ChEBI" id="CHEBI:30616"/>
        <dbReference type="ChEBI" id="CHEBI:43474"/>
        <dbReference type="ChEBI" id="CHEBI:456216"/>
        <dbReference type="EC" id="3.6.4.13"/>
    </reaction>
</comment>
<feature type="chain" id="PRO_5018760656" description="RNA helicase" evidence="11">
    <location>
        <begin position="29"/>
        <end position="1735"/>
    </location>
</feature>
<dbReference type="GO" id="GO:0003723">
    <property type="term" value="F:RNA binding"/>
    <property type="evidence" value="ECO:0007669"/>
    <property type="project" value="InterPro"/>
</dbReference>
<feature type="region of interest" description="Disordered" evidence="9">
    <location>
        <begin position="739"/>
        <end position="798"/>
    </location>
</feature>
<dbReference type="PROSITE" id="PS50088">
    <property type="entry name" value="ANK_REPEAT"/>
    <property type="match status" value="1"/>
</dbReference>
<evidence type="ECO:0000313" key="16">
    <source>
        <dbReference type="Ensembl" id="ENSLBEP00000037438.1"/>
    </source>
</evidence>
<feature type="transmembrane region" description="Helical" evidence="10">
    <location>
        <begin position="169"/>
        <end position="195"/>
    </location>
</feature>
<feature type="region of interest" description="Disordered" evidence="9">
    <location>
        <begin position="481"/>
        <end position="523"/>
    </location>
</feature>
<evidence type="ECO:0000259" key="14">
    <source>
        <dbReference type="PROSITE" id="PS51192"/>
    </source>
</evidence>
<evidence type="ECO:0000256" key="1">
    <source>
        <dbReference type="ARBA" id="ARBA00008792"/>
    </source>
</evidence>
<dbReference type="Pfam" id="PF01424">
    <property type="entry name" value="R3H"/>
    <property type="match status" value="1"/>
</dbReference>
<dbReference type="PANTHER" id="PTHR18934">
    <property type="entry name" value="ATP-DEPENDENT RNA HELICASE"/>
    <property type="match status" value="1"/>
</dbReference>
<organism evidence="16 17">
    <name type="scientific">Labrus bergylta</name>
    <name type="common">ballan wrasse</name>
    <dbReference type="NCBI Taxonomy" id="56723"/>
    <lineage>
        <taxon>Eukaryota</taxon>
        <taxon>Metazoa</taxon>
        <taxon>Chordata</taxon>
        <taxon>Craniata</taxon>
        <taxon>Vertebrata</taxon>
        <taxon>Euteleostomi</taxon>
        <taxon>Actinopterygii</taxon>
        <taxon>Neopterygii</taxon>
        <taxon>Teleostei</taxon>
        <taxon>Neoteleostei</taxon>
        <taxon>Acanthomorphata</taxon>
        <taxon>Eupercaria</taxon>
        <taxon>Labriformes</taxon>
        <taxon>Labridae</taxon>
        <taxon>Labrus</taxon>
    </lineage>
</organism>
<dbReference type="SUPFAM" id="SSF48403">
    <property type="entry name" value="Ankyrin repeat"/>
    <property type="match status" value="1"/>
</dbReference>
<feature type="domain" description="R3H" evidence="13">
    <location>
        <begin position="386"/>
        <end position="449"/>
    </location>
</feature>
<dbReference type="GO" id="GO:0005524">
    <property type="term" value="F:ATP binding"/>
    <property type="evidence" value="ECO:0007669"/>
    <property type="project" value="UniProtKB-KW"/>
</dbReference>
<feature type="region of interest" description="Disordered" evidence="9">
    <location>
        <begin position="1492"/>
        <end position="1589"/>
    </location>
</feature>
<keyword evidence="11" id="KW-0732">Signal</keyword>
<keyword evidence="8" id="KW-0040">ANK repeat</keyword>
<accession>A0A3Q3H1R8</accession>
<keyword evidence="10" id="KW-1133">Transmembrane helix</keyword>
<dbReference type="PROSITE" id="PS51061">
    <property type="entry name" value="R3H"/>
    <property type="match status" value="1"/>
</dbReference>
<feature type="transmembrane region" description="Helical" evidence="10">
    <location>
        <begin position="227"/>
        <end position="248"/>
    </location>
</feature>
<feature type="transmembrane region" description="Helical" evidence="10">
    <location>
        <begin position="143"/>
        <end position="163"/>
    </location>
</feature>
<feature type="signal peptide" evidence="11">
    <location>
        <begin position="1"/>
        <end position="28"/>
    </location>
</feature>
<evidence type="ECO:0000313" key="17">
    <source>
        <dbReference type="Proteomes" id="UP000261660"/>
    </source>
</evidence>
<dbReference type="InterPro" id="IPR014001">
    <property type="entry name" value="Helicase_ATP-bd"/>
</dbReference>
<proteinExistence type="inferred from homology"/>
<dbReference type="PROSITE" id="PS51194">
    <property type="entry name" value="HELICASE_CTER"/>
    <property type="match status" value="1"/>
</dbReference>
<evidence type="ECO:0000256" key="8">
    <source>
        <dbReference type="PROSITE-ProRule" id="PRU00023"/>
    </source>
</evidence>
<dbReference type="GO" id="GO:0016787">
    <property type="term" value="F:hydrolase activity"/>
    <property type="evidence" value="ECO:0007669"/>
    <property type="project" value="UniProtKB-KW"/>
</dbReference>
<dbReference type="Ensembl" id="ENSLBET00000038989.1">
    <property type="protein sequence ID" value="ENSLBEP00000037438.1"/>
    <property type="gene ID" value="ENSLBEG00000027926.1"/>
</dbReference>
<dbReference type="Pfam" id="PF26026">
    <property type="entry name" value="RNA_hel_CTD"/>
    <property type="match status" value="1"/>
</dbReference>
<dbReference type="PROSITE" id="PS50882">
    <property type="entry name" value="YTH"/>
    <property type="match status" value="1"/>
</dbReference>
<dbReference type="InterPro" id="IPR007275">
    <property type="entry name" value="YTH_domain"/>
</dbReference>
<dbReference type="Pfam" id="PF00271">
    <property type="entry name" value="Helicase_C"/>
    <property type="match status" value="1"/>
</dbReference>
<dbReference type="InterPro" id="IPR011709">
    <property type="entry name" value="DEAD-box_helicase_OB_fold"/>
</dbReference>
<feature type="compositionally biased region" description="Polar residues" evidence="9">
    <location>
        <begin position="487"/>
        <end position="497"/>
    </location>
</feature>
<evidence type="ECO:0000259" key="12">
    <source>
        <dbReference type="PROSITE" id="PS50882"/>
    </source>
</evidence>
<dbReference type="InterPro" id="IPR048333">
    <property type="entry name" value="HA2_WH"/>
</dbReference>
<dbReference type="Pfam" id="PF07717">
    <property type="entry name" value="OB_NTP_bind"/>
    <property type="match status" value="1"/>
</dbReference>
<reference evidence="16" key="2">
    <citation type="submission" date="2025-09" db="UniProtKB">
        <authorList>
            <consortium name="Ensembl"/>
        </authorList>
    </citation>
    <scope>IDENTIFICATION</scope>
</reference>
<dbReference type="InterPro" id="IPR007502">
    <property type="entry name" value="Helicase-assoc_dom"/>
</dbReference>
<evidence type="ECO:0000256" key="5">
    <source>
        <dbReference type="ARBA" id="ARBA00022806"/>
    </source>
</evidence>
<dbReference type="FunFam" id="3.40.50.300:FF:000811">
    <property type="entry name" value="probable ATP-dependent RNA helicase YTHDC2"/>
    <property type="match status" value="1"/>
</dbReference>
<dbReference type="PROSITE" id="PS50297">
    <property type="entry name" value="ANK_REP_REGION"/>
    <property type="match status" value="1"/>
</dbReference>